<dbReference type="GeneID" id="40383988"/>
<dbReference type="GO" id="GO:0140662">
    <property type="term" value="F:ATP-dependent protein folding chaperone"/>
    <property type="evidence" value="ECO:0007669"/>
    <property type="project" value="InterPro"/>
</dbReference>
<dbReference type="InterPro" id="IPR043129">
    <property type="entry name" value="ATPase_NBD"/>
</dbReference>
<evidence type="ECO:0000313" key="7">
    <source>
        <dbReference type="Proteomes" id="UP000249293"/>
    </source>
</evidence>
<name>A0A2U9R4H2_PICKU</name>
<dbReference type="KEGG" id="pkz:C5L36_0C01410"/>
<proteinExistence type="predicted"/>
<dbReference type="GO" id="GO:0030968">
    <property type="term" value="P:endoplasmic reticulum unfolded protein response"/>
    <property type="evidence" value="ECO:0007669"/>
    <property type="project" value="TreeGrafter"/>
</dbReference>
<keyword evidence="3" id="KW-0547">Nucleotide-binding</keyword>
<keyword evidence="7" id="KW-1185">Reference proteome</keyword>
<dbReference type="Gene3D" id="3.30.420.40">
    <property type="match status" value="2"/>
</dbReference>
<dbReference type="InterPro" id="IPR013126">
    <property type="entry name" value="Hsp_70_fam"/>
</dbReference>
<organism evidence="6 7">
    <name type="scientific">Pichia kudriavzevii</name>
    <name type="common">Yeast</name>
    <name type="synonym">Issatchenkia orientalis</name>
    <dbReference type="NCBI Taxonomy" id="4909"/>
    <lineage>
        <taxon>Eukaryota</taxon>
        <taxon>Fungi</taxon>
        <taxon>Dikarya</taxon>
        <taxon>Ascomycota</taxon>
        <taxon>Saccharomycotina</taxon>
        <taxon>Pichiomycetes</taxon>
        <taxon>Pichiales</taxon>
        <taxon>Pichiaceae</taxon>
        <taxon>Pichia</taxon>
    </lineage>
</organism>
<dbReference type="Gene3D" id="3.90.640.10">
    <property type="entry name" value="Actin, Chain A, domain 4"/>
    <property type="match status" value="1"/>
</dbReference>
<dbReference type="PANTHER" id="PTHR45639:SF3">
    <property type="entry name" value="HYPOXIA UP-REGULATED PROTEIN 1"/>
    <property type="match status" value="1"/>
</dbReference>
<evidence type="ECO:0000256" key="4">
    <source>
        <dbReference type="ARBA" id="ARBA00022840"/>
    </source>
</evidence>
<evidence type="ECO:0000313" key="6">
    <source>
        <dbReference type="EMBL" id="AWU76193.1"/>
    </source>
</evidence>
<evidence type="ECO:0000256" key="2">
    <source>
        <dbReference type="ARBA" id="ARBA00022729"/>
    </source>
</evidence>
<dbReference type="EMBL" id="CP028775">
    <property type="protein sequence ID" value="AWU76193.1"/>
    <property type="molecule type" value="Genomic_DNA"/>
</dbReference>
<evidence type="ECO:0000256" key="3">
    <source>
        <dbReference type="ARBA" id="ARBA00022741"/>
    </source>
</evidence>
<evidence type="ECO:0000256" key="1">
    <source>
        <dbReference type="ARBA" id="ARBA00004319"/>
    </source>
</evidence>
<dbReference type="Pfam" id="PF00012">
    <property type="entry name" value="HSP70"/>
    <property type="match status" value="1"/>
</dbReference>
<dbReference type="VEuPathDB" id="FungiDB:C5L36_0C01410"/>
<dbReference type="GO" id="GO:0005524">
    <property type="term" value="F:ATP binding"/>
    <property type="evidence" value="ECO:0007669"/>
    <property type="project" value="UniProtKB-KW"/>
</dbReference>
<keyword evidence="4" id="KW-0067">ATP-binding</keyword>
<evidence type="ECO:0000256" key="5">
    <source>
        <dbReference type="ARBA" id="ARBA00023186"/>
    </source>
</evidence>
<dbReference type="OrthoDB" id="10262720at2759"/>
<dbReference type="Gene3D" id="3.30.30.30">
    <property type="match status" value="1"/>
</dbReference>
<dbReference type="AlphaFoldDB" id="A0A2U9R4H2"/>
<sequence length="670" mass="75498">MELPSTCLFSSGNLLFIRIPTHTHTYIHIHIGTKEITQEVTMKFFKIVSFLVCTAYCVQCALLGIDFGTQNTKAVLIAPGVSLDVLLTPESKRKEVSGLAATFDKDGKIERHFGTHALASCVKSPQSCMLYMNTIIEGEEGEIQRYQEQFPGVAINKDNHGLIRVTVKSRDGSKEETFHIEEVLGMVFNEIKKRAEQHWSESASSGMITKVDDVVISVPYQLSAEGRLRIIDGAEIAGLNVVSLVEDGMSIAIDYLNRKNEIDSADEYHLIFDGGAGQTKLTLTSVNNKDGKPAVNIISRASTKSINGEIFTSKIRDLIIEKFDERQGKGLLLRKDARLMQKLWQIAERTKLILSANTETDVYIESLYDDNDFRCVVTREEFEELLKKERGLLGELVDGIAGNLTLGSIVLSGGSSRIPWIQKLLVEKFGEESISKNVNADESVVFGTIMRGAQLMGLKQRFQFTVNSERTLKYWSEELQVSESITVSGQEEEGTLEIPGLANTTFHDFNVAYEKEYMFEVPESIDCNSTRYVFEYGADLNMYLICDMGEGKERRHVLIRHHRGMNEIAKFSAKEKLRLLDHSDEEKRLLSDMKNKLETLIYELRGVEQNEAKLAELDELLDWLDYESGDATFSDVSKRYEELHGEYRVILEGGPSAALDTEEQDVHDEL</sequence>
<dbReference type="GO" id="GO:0005788">
    <property type="term" value="C:endoplasmic reticulum lumen"/>
    <property type="evidence" value="ECO:0007669"/>
    <property type="project" value="UniProtKB-SubCell"/>
</dbReference>
<dbReference type="SUPFAM" id="SSF53067">
    <property type="entry name" value="Actin-like ATPase domain"/>
    <property type="match status" value="2"/>
</dbReference>
<dbReference type="STRING" id="4909.A0A2U9R4H2"/>
<dbReference type="PRINTS" id="PR00301">
    <property type="entry name" value="HEATSHOCK70"/>
</dbReference>
<dbReference type="PANTHER" id="PTHR45639">
    <property type="entry name" value="HSC70CB, ISOFORM G-RELATED"/>
    <property type="match status" value="1"/>
</dbReference>
<protein>
    <submittedName>
        <fullName evidence="6">Uncharacterized protein</fullName>
    </submittedName>
</protein>
<dbReference type="Proteomes" id="UP000249293">
    <property type="component" value="Chromosome 3"/>
</dbReference>
<gene>
    <name evidence="6" type="ORF">C5L36_0C01410</name>
</gene>
<dbReference type="InterPro" id="IPR018181">
    <property type="entry name" value="Heat_shock_70_CS"/>
</dbReference>
<comment type="subcellular location">
    <subcellularLocation>
        <location evidence="1">Endoplasmic reticulum lumen</location>
    </subcellularLocation>
</comment>
<reference evidence="6 7" key="1">
    <citation type="submission" date="2018-06" db="EMBL/GenBank/DDBJ databases">
        <title>Population genomics shows no distinction between pathogenic Candida krusei and environmental Pichia kudriavzevii: One species, four names.</title>
        <authorList>
            <person name="Douglass A.P."/>
            <person name="Offei B."/>
            <person name="Braun-Galleani S."/>
            <person name="Coughlan A.Y."/>
            <person name="Martos A."/>
            <person name="Ortiz-Merino R.A."/>
            <person name="Byrne K.P."/>
            <person name="Wolfe K.H."/>
        </authorList>
    </citation>
    <scope>NUCLEOTIDE SEQUENCE [LARGE SCALE GENOMIC DNA]</scope>
    <source>
        <strain evidence="6 7">CBS573</strain>
    </source>
</reference>
<keyword evidence="2" id="KW-0732">Signal</keyword>
<dbReference type="RefSeq" id="XP_029321670.1">
    <property type="nucleotide sequence ID" value="XM_029465810.1"/>
</dbReference>
<accession>A0A2U9R4H2</accession>
<dbReference type="FunFam" id="3.90.640.10:FF:000003">
    <property type="entry name" value="Molecular chaperone DnaK"/>
    <property type="match status" value="1"/>
</dbReference>
<dbReference type="GO" id="GO:0034663">
    <property type="term" value="C:endoplasmic reticulum chaperone complex"/>
    <property type="evidence" value="ECO:0007669"/>
    <property type="project" value="TreeGrafter"/>
</dbReference>
<dbReference type="PROSITE" id="PS01036">
    <property type="entry name" value="HSP70_3"/>
    <property type="match status" value="1"/>
</dbReference>
<keyword evidence="5" id="KW-0143">Chaperone</keyword>